<proteinExistence type="inferred from homology"/>
<dbReference type="InterPro" id="IPR051910">
    <property type="entry name" value="ComF/GntX_DNA_util-trans"/>
</dbReference>
<dbReference type="Gene3D" id="3.40.50.2020">
    <property type="match status" value="1"/>
</dbReference>
<evidence type="ECO:0000259" key="3">
    <source>
        <dbReference type="Pfam" id="PF18912"/>
    </source>
</evidence>
<feature type="domain" description="Double zinc ribbon" evidence="3">
    <location>
        <begin position="16"/>
        <end position="68"/>
    </location>
</feature>
<dbReference type="Pfam" id="PF18912">
    <property type="entry name" value="DZR_2"/>
    <property type="match status" value="1"/>
</dbReference>
<dbReference type="SUPFAM" id="SSF53271">
    <property type="entry name" value="PRTase-like"/>
    <property type="match status" value="1"/>
</dbReference>
<evidence type="ECO:0000256" key="1">
    <source>
        <dbReference type="ARBA" id="ARBA00008007"/>
    </source>
</evidence>
<evidence type="ECO:0000313" key="4">
    <source>
        <dbReference type="EMBL" id="NMF92646.1"/>
    </source>
</evidence>
<dbReference type="Proteomes" id="UP000601990">
    <property type="component" value="Unassembled WGS sequence"/>
</dbReference>
<dbReference type="InterPro" id="IPR000836">
    <property type="entry name" value="PRTase_dom"/>
</dbReference>
<reference evidence="4" key="1">
    <citation type="submission" date="2019-12" db="EMBL/GenBank/DDBJ databases">
        <title>Comparative genomics gives insights into the taxonomy of the Azoarcus-Aromatoleum group and reveals separate origins of nif in the plant-associated Azoarcus and non-plant-associated Aromatoleum sub-groups.</title>
        <authorList>
            <person name="Lafos M."/>
            <person name="Maluk M."/>
            <person name="Batista M."/>
            <person name="Junghare M."/>
            <person name="Carmona M."/>
            <person name="Faoro H."/>
            <person name="Cruz L.M."/>
            <person name="Battistoni F."/>
            <person name="De Souza E."/>
            <person name="Pedrosa F."/>
            <person name="Chen W.-M."/>
            <person name="Poole P.S."/>
            <person name="Dixon R.A."/>
            <person name="James E.K."/>
        </authorList>
    </citation>
    <scope>NUCLEOTIDE SEQUENCE</scope>
    <source>
        <strain evidence="4">U120</strain>
    </source>
</reference>
<dbReference type="CDD" id="cd06223">
    <property type="entry name" value="PRTases_typeI"/>
    <property type="match status" value="1"/>
</dbReference>
<dbReference type="Pfam" id="PF00156">
    <property type="entry name" value="Pribosyltran"/>
    <property type="match status" value="1"/>
</dbReference>
<dbReference type="EMBL" id="WTVH01000006">
    <property type="protein sequence ID" value="NMF92646.1"/>
    <property type="molecule type" value="Genomic_DNA"/>
</dbReference>
<name>A0ABX1MZE8_9RHOO</name>
<keyword evidence="5" id="KW-1185">Reference proteome</keyword>
<organism evidence="4 5">
    <name type="scientific">Aromatoleum buckelii</name>
    <dbReference type="NCBI Taxonomy" id="200254"/>
    <lineage>
        <taxon>Bacteria</taxon>
        <taxon>Pseudomonadati</taxon>
        <taxon>Pseudomonadota</taxon>
        <taxon>Betaproteobacteria</taxon>
        <taxon>Rhodocyclales</taxon>
        <taxon>Rhodocyclaceae</taxon>
        <taxon>Aromatoleum</taxon>
    </lineage>
</organism>
<evidence type="ECO:0000259" key="2">
    <source>
        <dbReference type="Pfam" id="PF00156"/>
    </source>
</evidence>
<sequence length="236" mass="25509">MSNVLDALRFRARRIADLLMPQDCFVCGSMSGAAALCSACRNDLPRQPASCPVCAVPTADGATCGRCLRSPPAFDASRAAFAYAFPVNRMVQGLKYRHRLALANFFAEALLPLGQPRPAAVLLPMPLHVRRLRQRGFNQAVEIARPLGRAWGMPLELAGVGRALNTAPQVSLPWKERSVNMRGAFRCAASFVGRTVIVVDDVMTTGATLDELARTLKMHGAARVENLVVARTPSPD</sequence>
<accession>A0ABX1MZE8</accession>
<comment type="similarity">
    <text evidence="1">Belongs to the ComF/GntX family.</text>
</comment>
<feature type="domain" description="Phosphoribosyltransferase" evidence="2">
    <location>
        <begin position="186"/>
        <end position="233"/>
    </location>
</feature>
<dbReference type="InterPro" id="IPR044005">
    <property type="entry name" value="DZR_2"/>
</dbReference>
<evidence type="ECO:0000313" key="5">
    <source>
        <dbReference type="Proteomes" id="UP000601990"/>
    </source>
</evidence>
<dbReference type="PANTHER" id="PTHR47505">
    <property type="entry name" value="DNA UTILIZATION PROTEIN YHGH"/>
    <property type="match status" value="1"/>
</dbReference>
<dbReference type="PANTHER" id="PTHR47505:SF1">
    <property type="entry name" value="DNA UTILIZATION PROTEIN YHGH"/>
    <property type="match status" value="1"/>
</dbReference>
<comment type="caution">
    <text evidence="4">The sequence shown here is derived from an EMBL/GenBank/DDBJ whole genome shotgun (WGS) entry which is preliminary data.</text>
</comment>
<gene>
    <name evidence="4" type="ORF">GO608_04805</name>
</gene>
<protein>
    <submittedName>
        <fullName evidence="4">ComF family protein</fullName>
    </submittedName>
</protein>
<dbReference type="InterPro" id="IPR029057">
    <property type="entry name" value="PRTase-like"/>
</dbReference>